<dbReference type="GO" id="GO:0070403">
    <property type="term" value="F:NAD+ binding"/>
    <property type="evidence" value="ECO:0007669"/>
    <property type="project" value="InterPro"/>
</dbReference>
<feature type="non-terminal residue" evidence="3">
    <location>
        <position position="210"/>
    </location>
</feature>
<dbReference type="GO" id="GO:0016616">
    <property type="term" value="F:oxidoreductase activity, acting on the CH-OH group of donors, NAD or NADP as acceptor"/>
    <property type="evidence" value="ECO:0007669"/>
    <property type="project" value="InterPro"/>
</dbReference>
<comment type="caution">
    <text evidence="3">The sequence shown here is derived from an EMBL/GenBank/DDBJ whole genome shotgun (WGS) entry which is preliminary data.</text>
</comment>
<sequence>MEQYQVSIIGSGLIGSAIGKVFAGQGYKVIFHDIDESKLSLLSSQGYKICRGMEEAVLSTGFSFICVPTPNTEGRFNSDHLGEACSQVVKILDSKDNYHVVAIKSTVLPGVIESLGLNLGKRNYGFCLNPEFLRSEAPEDDFRNSKFIVIGSFDKRASLTLKAFYEDFRERVGGKFEIVITDPKTAAMIKYACNSLLATKISFFNELYEV</sequence>
<dbReference type="PANTHER" id="PTHR43750">
    <property type="entry name" value="UDP-GLUCOSE 6-DEHYDROGENASE TUAD"/>
    <property type="match status" value="1"/>
</dbReference>
<reference evidence="3" key="1">
    <citation type="journal article" date="2014" name="Front. Microbiol.">
        <title>High frequency of phylogenetically diverse reductive dehalogenase-homologous genes in deep subseafloor sedimentary metagenomes.</title>
        <authorList>
            <person name="Kawai M."/>
            <person name="Futagami T."/>
            <person name="Toyoda A."/>
            <person name="Takaki Y."/>
            <person name="Nishi S."/>
            <person name="Hori S."/>
            <person name="Arai W."/>
            <person name="Tsubouchi T."/>
            <person name="Morono Y."/>
            <person name="Uchiyama I."/>
            <person name="Ito T."/>
            <person name="Fujiyama A."/>
            <person name="Inagaki F."/>
            <person name="Takami H."/>
        </authorList>
    </citation>
    <scope>NUCLEOTIDE SEQUENCE</scope>
    <source>
        <strain evidence="3">Expedition CK06-06</strain>
    </source>
</reference>
<accession>X1HNL4</accession>
<dbReference type="Gene3D" id="1.20.5.100">
    <property type="entry name" value="Cytochrome c1, transmembrane anchor, C-terminal"/>
    <property type="match status" value="1"/>
</dbReference>
<organism evidence="3">
    <name type="scientific">marine sediment metagenome</name>
    <dbReference type="NCBI Taxonomy" id="412755"/>
    <lineage>
        <taxon>unclassified sequences</taxon>
        <taxon>metagenomes</taxon>
        <taxon>ecological metagenomes</taxon>
    </lineage>
</organism>
<feature type="domain" description="3-hydroxyacyl-CoA dehydrogenase NAD binding" evidence="1">
    <location>
        <begin position="5"/>
        <end position="40"/>
    </location>
</feature>
<dbReference type="PANTHER" id="PTHR43750:SF3">
    <property type="entry name" value="UDP-GLUCOSE 6-DEHYDROGENASE TUAD"/>
    <property type="match status" value="1"/>
</dbReference>
<evidence type="ECO:0000313" key="3">
    <source>
        <dbReference type="EMBL" id="GAH55444.1"/>
    </source>
</evidence>
<dbReference type="GO" id="GO:0006631">
    <property type="term" value="P:fatty acid metabolic process"/>
    <property type="evidence" value="ECO:0007669"/>
    <property type="project" value="InterPro"/>
</dbReference>
<dbReference type="InterPro" id="IPR036291">
    <property type="entry name" value="NAD(P)-bd_dom_sf"/>
</dbReference>
<protein>
    <recommendedName>
        <fullName evidence="4">UDP-glucose/GDP-mannose dehydrogenase N-terminal domain-containing protein</fullName>
    </recommendedName>
</protein>
<dbReference type="InterPro" id="IPR006176">
    <property type="entry name" value="3-OHacyl-CoA_DH_NAD-bd"/>
</dbReference>
<dbReference type="Gene3D" id="3.40.50.720">
    <property type="entry name" value="NAD(P)-binding Rossmann-like Domain"/>
    <property type="match status" value="1"/>
</dbReference>
<dbReference type="AlphaFoldDB" id="X1HNL4"/>
<dbReference type="InterPro" id="IPR001732">
    <property type="entry name" value="UDP-Glc/GDP-Man_DH_N"/>
</dbReference>
<proteinExistence type="predicted"/>
<dbReference type="Pfam" id="PF03721">
    <property type="entry name" value="UDPG_MGDP_dh_N"/>
    <property type="match status" value="1"/>
</dbReference>
<feature type="domain" description="UDP-glucose/GDP-mannose dehydrogenase N-terminal" evidence="2">
    <location>
        <begin position="53"/>
        <end position="158"/>
    </location>
</feature>
<evidence type="ECO:0000259" key="1">
    <source>
        <dbReference type="Pfam" id="PF02737"/>
    </source>
</evidence>
<name>X1HNL4_9ZZZZ</name>
<dbReference type="Pfam" id="PF02737">
    <property type="entry name" value="3HCDH_N"/>
    <property type="match status" value="1"/>
</dbReference>
<evidence type="ECO:0008006" key="4">
    <source>
        <dbReference type="Google" id="ProtNLM"/>
    </source>
</evidence>
<dbReference type="EMBL" id="BARU01022317">
    <property type="protein sequence ID" value="GAH55444.1"/>
    <property type="molecule type" value="Genomic_DNA"/>
</dbReference>
<dbReference type="SUPFAM" id="SSF51735">
    <property type="entry name" value="NAD(P)-binding Rossmann-fold domains"/>
    <property type="match status" value="1"/>
</dbReference>
<gene>
    <name evidence="3" type="ORF">S03H2_36383</name>
</gene>
<evidence type="ECO:0000259" key="2">
    <source>
        <dbReference type="Pfam" id="PF03721"/>
    </source>
</evidence>